<name>A0ABS9VD37_9BACT</name>
<evidence type="ECO:0000259" key="1">
    <source>
        <dbReference type="Pfam" id="PF14587"/>
    </source>
</evidence>
<dbReference type="Gene3D" id="3.20.20.80">
    <property type="entry name" value="Glycosidases"/>
    <property type="match status" value="1"/>
</dbReference>
<dbReference type="RefSeq" id="WP_241412775.1">
    <property type="nucleotide sequence ID" value="NZ_JAKZGO010000009.1"/>
</dbReference>
<evidence type="ECO:0000313" key="3">
    <source>
        <dbReference type="Proteomes" id="UP001165430"/>
    </source>
</evidence>
<keyword evidence="3" id="KW-1185">Reference proteome</keyword>
<sequence length="545" mass="62074">MKKLKYFLKIVLIGMCSCNDDPTSPDDPQFQNPNVKNSITIDVSKKYQTMHHFGASDGWSVEVIGKNWPLAIREEISESLFSREFDQNGKPKGIGLSMWRTNIGSGSANQDISGFDQEAWFRMTSCALLPDGNYDWENNQQGSRWFMTKAKDYGVEYITGWVTSPPYFMTKNGYTFATPGMTRYNLMEDKYSEFADYLAEFVSYHESIGIPIDFISPINEPQYNWSYQVGTAFQEGTFCSDQEAFDLVKEIDLSFKEKNILSKVIIPESSDLQVMHSFVGQYPLNSNQIDSFWSTSSQTYLGNLSTVNRITAGHSYWSNSTLQSALENREKILEKSNQTGTEFWQTEYSLLGEEYQEGRDISQLTEIDYMLWLARLIHWDVSISNASGWNFWTALSVSDFGDHKNRFGLFSWRSADQSRNSNSGTVEATRLLWTLGHFSRFIRPGFQRVDVKNNLYPSHLESSSNLMVSAYLSPNQSELVLVLVNYGAKSEKFALEGPENEMLVKDGKMTAYLSTNSQNMNPVIFDQSEIIMPGKSILTVVSNLN</sequence>
<dbReference type="Pfam" id="PF14587">
    <property type="entry name" value="Glyco_hydr_30_2"/>
    <property type="match status" value="1"/>
</dbReference>
<dbReference type="EMBL" id="JAKZGO010000009">
    <property type="protein sequence ID" value="MCH7414362.1"/>
    <property type="molecule type" value="Genomic_DNA"/>
</dbReference>
<protein>
    <recommendedName>
        <fullName evidence="1">Endo-beta-1,6-galactanase-like domain-containing protein</fullName>
    </recommendedName>
</protein>
<organism evidence="2 3">
    <name type="scientific">Belliella alkalica</name>
    <dbReference type="NCBI Taxonomy" id="1730871"/>
    <lineage>
        <taxon>Bacteria</taxon>
        <taxon>Pseudomonadati</taxon>
        <taxon>Bacteroidota</taxon>
        <taxon>Cytophagia</taxon>
        <taxon>Cytophagales</taxon>
        <taxon>Cyclobacteriaceae</taxon>
        <taxon>Belliella</taxon>
    </lineage>
</organism>
<dbReference type="InterPro" id="IPR017853">
    <property type="entry name" value="GH"/>
</dbReference>
<dbReference type="Proteomes" id="UP001165430">
    <property type="component" value="Unassembled WGS sequence"/>
</dbReference>
<proteinExistence type="predicted"/>
<gene>
    <name evidence="2" type="ORF">MM213_12760</name>
</gene>
<dbReference type="PANTHER" id="PTHR42767">
    <property type="entry name" value="ENDO-BETA-1,6-GALACTANASE"/>
    <property type="match status" value="1"/>
</dbReference>
<dbReference type="InterPro" id="IPR013780">
    <property type="entry name" value="Glyco_hydro_b"/>
</dbReference>
<dbReference type="Gene3D" id="2.60.40.1180">
    <property type="entry name" value="Golgi alpha-mannosidase II"/>
    <property type="match status" value="1"/>
</dbReference>
<dbReference type="InterPro" id="IPR039743">
    <property type="entry name" value="6GAL/EXGAL"/>
</dbReference>
<dbReference type="PANTHER" id="PTHR42767:SF1">
    <property type="entry name" value="ENDO-BETA-1,6-GALACTANASE-LIKE DOMAIN-CONTAINING PROTEIN"/>
    <property type="match status" value="1"/>
</dbReference>
<dbReference type="SUPFAM" id="SSF51445">
    <property type="entry name" value="(Trans)glycosidases"/>
    <property type="match status" value="1"/>
</dbReference>
<dbReference type="InterPro" id="IPR039514">
    <property type="entry name" value="6GAL-like"/>
</dbReference>
<evidence type="ECO:0000313" key="2">
    <source>
        <dbReference type="EMBL" id="MCH7414362.1"/>
    </source>
</evidence>
<accession>A0ABS9VD37</accession>
<comment type="caution">
    <text evidence="2">The sequence shown here is derived from an EMBL/GenBank/DDBJ whole genome shotgun (WGS) entry which is preliminary data.</text>
</comment>
<feature type="domain" description="Endo-beta-1,6-galactanase-like" evidence="1">
    <location>
        <begin position="37"/>
        <end position="402"/>
    </location>
</feature>
<reference evidence="2" key="1">
    <citation type="submission" date="2022-03" db="EMBL/GenBank/DDBJ databases">
        <title>De novo assembled genomes of Belliella spp. (Cyclobacteriaceae) strains.</title>
        <authorList>
            <person name="Szabo A."/>
            <person name="Korponai K."/>
            <person name="Felfoldi T."/>
        </authorList>
    </citation>
    <scope>NUCLEOTIDE SEQUENCE</scope>
    <source>
        <strain evidence="2">DSM 111903</strain>
    </source>
</reference>